<dbReference type="Proteomes" id="UP000546701">
    <property type="component" value="Unassembled WGS sequence"/>
</dbReference>
<sequence length="230" mass="25758">MKKQNPKKTAIPSDLERTASRAYVSSLSLNPADSKLRQGGTSERLSDKQVHEVIAEADYALAELPLNRFVTIDWERAGVDDAAAATRTFLKLATDFCRSHDRAFAYIWVIEPCLTVGIHVHILMHLDHDLAKRFSQLQGGWVKKAGGRSAKGIRKTKHVGKHRTAYLRRAQDSGAFAAHHRFVSNYILKYCSFETARELNFTERARSGLVVGQRTGCSRNLAPQARLATR</sequence>
<dbReference type="OrthoDB" id="7407842at2"/>
<dbReference type="AlphaFoldDB" id="A0A7W9BQX8"/>
<dbReference type="RefSeq" id="WP_157177272.1">
    <property type="nucleotide sequence ID" value="NZ_BMJP01000001.1"/>
</dbReference>
<organism evidence="1 2">
    <name type="scientific">Sphingomonas prati</name>
    <dbReference type="NCBI Taxonomy" id="1843237"/>
    <lineage>
        <taxon>Bacteria</taxon>
        <taxon>Pseudomonadati</taxon>
        <taxon>Pseudomonadota</taxon>
        <taxon>Alphaproteobacteria</taxon>
        <taxon>Sphingomonadales</taxon>
        <taxon>Sphingomonadaceae</taxon>
        <taxon>Sphingomonas</taxon>
    </lineage>
</organism>
<accession>A0A7W9BQX8</accession>
<protein>
    <recommendedName>
        <fullName evidence="3">Inovirus Gp2 family protein</fullName>
    </recommendedName>
</protein>
<comment type="caution">
    <text evidence="1">The sequence shown here is derived from an EMBL/GenBank/DDBJ whole genome shotgun (WGS) entry which is preliminary data.</text>
</comment>
<evidence type="ECO:0000313" key="1">
    <source>
        <dbReference type="EMBL" id="MBB5728321.1"/>
    </source>
</evidence>
<evidence type="ECO:0008006" key="3">
    <source>
        <dbReference type="Google" id="ProtNLM"/>
    </source>
</evidence>
<evidence type="ECO:0000313" key="2">
    <source>
        <dbReference type="Proteomes" id="UP000546701"/>
    </source>
</evidence>
<keyword evidence="2" id="KW-1185">Reference proteome</keyword>
<proteinExistence type="predicted"/>
<reference evidence="1 2" key="1">
    <citation type="submission" date="2020-08" db="EMBL/GenBank/DDBJ databases">
        <title>Genomic Encyclopedia of Type Strains, Phase IV (KMG-IV): sequencing the most valuable type-strain genomes for metagenomic binning, comparative biology and taxonomic classification.</title>
        <authorList>
            <person name="Goeker M."/>
        </authorList>
    </citation>
    <scope>NUCLEOTIDE SEQUENCE [LARGE SCALE GENOMIC DNA]</scope>
    <source>
        <strain evidence="1 2">DSM 103336</strain>
    </source>
</reference>
<gene>
    <name evidence="1" type="ORF">FHS99_000791</name>
</gene>
<dbReference type="EMBL" id="JACIJR010000002">
    <property type="protein sequence ID" value="MBB5728321.1"/>
    <property type="molecule type" value="Genomic_DNA"/>
</dbReference>
<name>A0A7W9BQX8_9SPHN</name>